<proteinExistence type="predicted"/>
<feature type="compositionally biased region" description="Basic and acidic residues" evidence="1">
    <location>
        <begin position="417"/>
        <end position="427"/>
    </location>
</feature>
<evidence type="ECO:0000256" key="1">
    <source>
        <dbReference type="SAM" id="MobiDB-lite"/>
    </source>
</evidence>
<dbReference type="EMBL" id="JABMIG020000097">
    <property type="protein sequence ID" value="KAL3792858.1"/>
    <property type="molecule type" value="Genomic_DNA"/>
</dbReference>
<name>A0ABD3PXY7_9STRA</name>
<evidence type="ECO:0000313" key="2">
    <source>
        <dbReference type="EMBL" id="KAL3792858.1"/>
    </source>
</evidence>
<dbReference type="Proteomes" id="UP001516023">
    <property type="component" value="Unassembled WGS sequence"/>
</dbReference>
<gene>
    <name evidence="2" type="ORF">HJC23_004783</name>
</gene>
<protein>
    <submittedName>
        <fullName evidence="2">Uncharacterized protein</fullName>
    </submittedName>
</protein>
<organism evidence="2 3">
    <name type="scientific">Cyclotella cryptica</name>
    <dbReference type="NCBI Taxonomy" id="29204"/>
    <lineage>
        <taxon>Eukaryota</taxon>
        <taxon>Sar</taxon>
        <taxon>Stramenopiles</taxon>
        <taxon>Ochrophyta</taxon>
        <taxon>Bacillariophyta</taxon>
        <taxon>Coscinodiscophyceae</taxon>
        <taxon>Thalassiosirophycidae</taxon>
        <taxon>Stephanodiscales</taxon>
        <taxon>Stephanodiscaceae</taxon>
        <taxon>Cyclotella</taxon>
    </lineage>
</organism>
<reference evidence="2 3" key="1">
    <citation type="journal article" date="2020" name="G3 (Bethesda)">
        <title>Improved Reference Genome for Cyclotella cryptica CCMP332, a Model for Cell Wall Morphogenesis, Salinity Adaptation, and Lipid Production in Diatoms (Bacillariophyta).</title>
        <authorList>
            <person name="Roberts W.R."/>
            <person name="Downey K.M."/>
            <person name="Ruck E.C."/>
            <person name="Traller J.C."/>
            <person name="Alverson A.J."/>
        </authorList>
    </citation>
    <scope>NUCLEOTIDE SEQUENCE [LARGE SCALE GENOMIC DNA]</scope>
    <source>
        <strain evidence="2 3">CCMP332</strain>
    </source>
</reference>
<keyword evidence="3" id="KW-1185">Reference proteome</keyword>
<sequence>MVERHSLVFTDLFGSCSDETSRYSTQHANLISTLFEREETKKSSFSLSSTVELRIRPLAEGKENGNLTNGDPQIALHATICNTKSDGKCRDHNIATASISHCVSVEEDCVNVTSSNQMFLFGGFELIASINAVQVFVTRAGGTSDLGVKEAEEEYLTSCKGIPARDLPPLELQSQATNAGSQINDMIVNGWFKFVLASPGGAKPVYSVRLEFRLSPTDENAIIRTLKVKCRLNDAVPTSNGTAFQHSTTQSPEMDPPICTRNLDNLASMMAIMGNTRLMTNASKPQNIERVVPSLLTRMEDTNSLTSLMPTLANKTTWTNTASTQNTGPSIYFETQQRQEKYQCEIMSSIAGLGMFLKSSEEKRRNSFETTLMQMESRIMQKLDTLSNRLSAIENQISSVASLRNGNDSNAELCSDDAYHTKNDPND</sequence>
<dbReference type="AlphaFoldDB" id="A0ABD3PXY7"/>
<accession>A0ABD3PXY7</accession>
<evidence type="ECO:0000313" key="3">
    <source>
        <dbReference type="Proteomes" id="UP001516023"/>
    </source>
</evidence>
<comment type="caution">
    <text evidence="2">The sequence shown here is derived from an EMBL/GenBank/DDBJ whole genome shotgun (WGS) entry which is preliminary data.</text>
</comment>
<feature type="region of interest" description="Disordered" evidence="1">
    <location>
        <begin position="404"/>
        <end position="427"/>
    </location>
</feature>